<accession>A0A448X6I1</accession>
<evidence type="ECO:0000313" key="1">
    <source>
        <dbReference type="EMBL" id="VEL29257.1"/>
    </source>
</evidence>
<dbReference type="EMBL" id="CAAALY010101601">
    <property type="protein sequence ID" value="VEL29257.1"/>
    <property type="molecule type" value="Genomic_DNA"/>
</dbReference>
<protein>
    <submittedName>
        <fullName evidence="1">Uncharacterized protein</fullName>
    </submittedName>
</protein>
<evidence type="ECO:0000313" key="2">
    <source>
        <dbReference type="Proteomes" id="UP000784294"/>
    </source>
</evidence>
<comment type="caution">
    <text evidence="1">The sequence shown here is derived from an EMBL/GenBank/DDBJ whole genome shotgun (WGS) entry which is preliminary data.</text>
</comment>
<reference evidence="1" key="1">
    <citation type="submission" date="2018-11" db="EMBL/GenBank/DDBJ databases">
        <authorList>
            <consortium name="Pathogen Informatics"/>
        </authorList>
    </citation>
    <scope>NUCLEOTIDE SEQUENCE</scope>
</reference>
<dbReference type="Proteomes" id="UP000784294">
    <property type="component" value="Unassembled WGS sequence"/>
</dbReference>
<dbReference type="AlphaFoldDB" id="A0A448X6I1"/>
<name>A0A448X6I1_9PLAT</name>
<keyword evidence="2" id="KW-1185">Reference proteome</keyword>
<sequence>MRRYFDLLVDLLRLADPLKPARIAAVIDGLCMAADTEPISERPDGKFWHPLLPDAAHKLWSWEKDQNETQSNIITSVTEEGTHEIPSAQVFGRSTLTRPCSSNGSPAQTHLSDNFCKMGLLGKKA</sequence>
<gene>
    <name evidence="1" type="ORF">PXEA_LOCUS22697</name>
</gene>
<proteinExistence type="predicted"/>
<organism evidence="1 2">
    <name type="scientific">Protopolystoma xenopodis</name>
    <dbReference type="NCBI Taxonomy" id="117903"/>
    <lineage>
        <taxon>Eukaryota</taxon>
        <taxon>Metazoa</taxon>
        <taxon>Spiralia</taxon>
        <taxon>Lophotrochozoa</taxon>
        <taxon>Platyhelminthes</taxon>
        <taxon>Monogenea</taxon>
        <taxon>Polyopisthocotylea</taxon>
        <taxon>Polystomatidea</taxon>
        <taxon>Polystomatidae</taxon>
        <taxon>Protopolystoma</taxon>
    </lineage>
</organism>